<sequence length="80" mass="8049">MGPGRDGFPPGIQRDALATTSTTIATPPSTITSTTIATLLAHHSPIATPSTITSTTIATPPSTITSTTIATPPSTITHPQ</sequence>
<proteinExistence type="predicted"/>
<name>A0A9Q0I923_9TELE</name>
<feature type="compositionally biased region" description="Low complexity" evidence="1">
    <location>
        <begin position="16"/>
        <end position="29"/>
    </location>
</feature>
<feature type="region of interest" description="Disordered" evidence="1">
    <location>
        <begin position="47"/>
        <end position="80"/>
    </location>
</feature>
<dbReference type="Proteomes" id="UP001148018">
    <property type="component" value="Unassembled WGS sequence"/>
</dbReference>
<protein>
    <submittedName>
        <fullName evidence="2">Uncharacterized protein</fullName>
    </submittedName>
</protein>
<dbReference type="EMBL" id="JANIIK010000115">
    <property type="protein sequence ID" value="KAJ3589303.1"/>
    <property type="molecule type" value="Genomic_DNA"/>
</dbReference>
<comment type="caution">
    <text evidence="2">The sequence shown here is derived from an EMBL/GenBank/DDBJ whole genome shotgun (WGS) entry which is preliminary data.</text>
</comment>
<accession>A0A9Q0I923</accession>
<keyword evidence="3" id="KW-1185">Reference proteome</keyword>
<organism evidence="2 3">
    <name type="scientific">Muraenolepis orangiensis</name>
    <name type="common">Patagonian moray cod</name>
    <dbReference type="NCBI Taxonomy" id="630683"/>
    <lineage>
        <taxon>Eukaryota</taxon>
        <taxon>Metazoa</taxon>
        <taxon>Chordata</taxon>
        <taxon>Craniata</taxon>
        <taxon>Vertebrata</taxon>
        <taxon>Euteleostomi</taxon>
        <taxon>Actinopterygii</taxon>
        <taxon>Neopterygii</taxon>
        <taxon>Teleostei</taxon>
        <taxon>Neoteleostei</taxon>
        <taxon>Acanthomorphata</taxon>
        <taxon>Zeiogadaria</taxon>
        <taxon>Gadariae</taxon>
        <taxon>Gadiformes</taxon>
        <taxon>Muraenolepidoidei</taxon>
        <taxon>Muraenolepididae</taxon>
        <taxon>Muraenolepis</taxon>
    </lineage>
</organism>
<gene>
    <name evidence="2" type="ORF">NHX12_010148</name>
</gene>
<reference evidence="2" key="1">
    <citation type="submission" date="2022-07" db="EMBL/GenBank/DDBJ databases">
        <title>Chromosome-level genome of Muraenolepis orangiensis.</title>
        <authorList>
            <person name="Kim J."/>
        </authorList>
    </citation>
    <scope>NUCLEOTIDE SEQUENCE</scope>
    <source>
        <strain evidence="2">KU_S4_2022</strain>
        <tissue evidence="2">Muscle</tissue>
    </source>
</reference>
<evidence type="ECO:0000313" key="3">
    <source>
        <dbReference type="Proteomes" id="UP001148018"/>
    </source>
</evidence>
<feature type="region of interest" description="Disordered" evidence="1">
    <location>
        <begin position="1"/>
        <end position="29"/>
    </location>
</feature>
<evidence type="ECO:0000313" key="2">
    <source>
        <dbReference type="EMBL" id="KAJ3589303.1"/>
    </source>
</evidence>
<evidence type="ECO:0000256" key="1">
    <source>
        <dbReference type="SAM" id="MobiDB-lite"/>
    </source>
</evidence>
<dbReference type="AlphaFoldDB" id="A0A9Q0I923"/>